<dbReference type="PIRSF" id="PIRSF006060">
    <property type="entry name" value="AA_transporter"/>
    <property type="match status" value="1"/>
</dbReference>
<dbReference type="RefSeq" id="WP_105740613.1">
    <property type="nucleotide sequence ID" value="NZ_PVBR01000002.1"/>
</dbReference>
<feature type="transmembrane region" description="Helical" evidence="6">
    <location>
        <begin position="235"/>
        <end position="256"/>
    </location>
</feature>
<dbReference type="InterPro" id="IPR002293">
    <property type="entry name" value="AA/rel_permease1"/>
</dbReference>
<proteinExistence type="predicted"/>
<feature type="transmembrane region" description="Helical" evidence="6">
    <location>
        <begin position="397"/>
        <end position="415"/>
    </location>
</feature>
<dbReference type="PANTHER" id="PTHR42770:SF12">
    <property type="entry name" value="AMINO ACID TRANSPORTER"/>
    <property type="match status" value="1"/>
</dbReference>
<name>A0A2S9IXZ9_9HYPH</name>
<gene>
    <name evidence="7" type="ORF">C5748_03995</name>
</gene>
<keyword evidence="4 6" id="KW-1133">Transmembrane helix</keyword>
<feature type="transmembrane region" description="Helical" evidence="6">
    <location>
        <begin position="332"/>
        <end position="351"/>
    </location>
</feature>
<sequence>MELINDTGPAENAGHLKGSLGFWSQLAVCVGLVVSQGVMVIMLQGAGFGGYGFLMTILLAYVLALTYVFSFSELTLMFRSPGSLATFTEVAIGNFPAIVAVFSGYLVVAMFALSAELVLIELMLVEITGLQLPPGLVLLGLLALFTVFNIMGIDVFATVQSALSFIMVITITLLGIIALTGVGMPRPVDLVTESVGPFSGGMLALLAVAIWGFVGLEFSCPLVKETRDPVRTIPRAMITGATVIMVMYLLYCWGALRYVPTATLASSPLPHYAYVEAVLGKTGLIFLTVAAFTATCSTVNTSLAAVPRMIYGMAQNGQTFAMFGKLHPRYGTPWVAIILVALVTALPILVYGVKADAILLLLVGAAIAWLIAYIIAHIDVIVLRRRYPQIARPFKTPLYPLPQIVGIAGMLYAIYKASPSPELTKTVFSVAGGTLLAGAVLAAIWVRFVMKKGLFEPEPADRHIDVSTSAEG</sequence>
<feature type="transmembrane region" description="Helical" evidence="6">
    <location>
        <begin position="357"/>
        <end position="376"/>
    </location>
</feature>
<evidence type="ECO:0000256" key="6">
    <source>
        <dbReference type="SAM" id="Phobius"/>
    </source>
</evidence>
<keyword evidence="2" id="KW-1003">Cell membrane</keyword>
<feature type="transmembrane region" description="Helical" evidence="6">
    <location>
        <begin position="135"/>
        <end position="156"/>
    </location>
</feature>
<accession>A0A2S9IXZ9</accession>
<feature type="transmembrane region" description="Helical" evidence="6">
    <location>
        <begin position="163"/>
        <end position="182"/>
    </location>
</feature>
<feature type="transmembrane region" description="Helical" evidence="6">
    <location>
        <begin position="202"/>
        <end position="223"/>
    </location>
</feature>
<feature type="transmembrane region" description="Helical" evidence="6">
    <location>
        <begin position="20"/>
        <end position="42"/>
    </location>
</feature>
<comment type="caution">
    <text evidence="7">The sequence shown here is derived from an EMBL/GenBank/DDBJ whole genome shotgun (WGS) entry which is preliminary data.</text>
</comment>
<evidence type="ECO:0000256" key="3">
    <source>
        <dbReference type="ARBA" id="ARBA00022692"/>
    </source>
</evidence>
<dbReference type="GO" id="GO:0005886">
    <property type="term" value="C:plasma membrane"/>
    <property type="evidence" value="ECO:0007669"/>
    <property type="project" value="UniProtKB-SubCell"/>
</dbReference>
<evidence type="ECO:0000313" key="7">
    <source>
        <dbReference type="EMBL" id="PRD45360.1"/>
    </source>
</evidence>
<evidence type="ECO:0000256" key="4">
    <source>
        <dbReference type="ARBA" id="ARBA00022989"/>
    </source>
</evidence>
<dbReference type="InterPro" id="IPR050367">
    <property type="entry name" value="APC_superfamily"/>
</dbReference>
<keyword evidence="5 6" id="KW-0472">Membrane</keyword>
<feature type="transmembrane region" description="Helical" evidence="6">
    <location>
        <begin position="90"/>
        <end position="115"/>
    </location>
</feature>
<dbReference type="PANTHER" id="PTHR42770">
    <property type="entry name" value="AMINO ACID TRANSPORTER-RELATED"/>
    <property type="match status" value="1"/>
</dbReference>
<keyword evidence="8" id="KW-1185">Reference proteome</keyword>
<feature type="transmembrane region" description="Helical" evidence="6">
    <location>
        <begin position="48"/>
        <end position="69"/>
    </location>
</feature>
<dbReference type="GO" id="GO:0022857">
    <property type="term" value="F:transmembrane transporter activity"/>
    <property type="evidence" value="ECO:0007669"/>
    <property type="project" value="InterPro"/>
</dbReference>
<dbReference type="Gene3D" id="1.20.1740.10">
    <property type="entry name" value="Amino acid/polyamine transporter I"/>
    <property type="match status" value="1"/>
</dbReference>
<dbReference type="AlphaFoldDB" id="A0A2S9IXZ9"/>
<evidence type="ECO:0000256" key="5">
    <source>
        <dbReference type="ARBA" id="ARBA00023136"/>
    </source>
</evidence>
<evidence type="ECO:0000256" key="2">
    <source>
        <dbReference type="ARBA" id="ARBA00022475"/>
    </source>
</evidence>
<evidence type="ECO:0000256" key="1">
    <source>
        <dbReference type="ARBA" id="ARBA00004651"/>
    </source>
</evidence>
<feature type="transmembrane region" description="Helical" evidence="6">
    <location>
        <begin position="427"/>
        <end position="446"/>
    </location>
</feature>
<dbReference type="Pfam" id="PF13520">
    <property type="entry name" value="AA_permease_2"/>
    <property type="match status" value="1"/>
</dbReference>
<comment type="subcellular location">
    <subcellularLocation>
        <location evidence="1">Cell membrane</location>
        <topology evidence="1">Multi-pass membrane protein</topology>
    </subcellularLocation>
</comment>
<dbReference type="Proteomes" id="UP000239434">
    <property type="component" value="Unassembled WGS sequence"/>
</dbReference>
<protein>
    <submittedName>
        <fullName evidence="7">Amino acid transporter</fullName>
    </submittedName>
</protein>
<dbReference type="EMBL" id="PVBR01000002">
    <property type="protein sequence ID" value="PRD45360.1"/>
    <property type="molecule type" value="Genomic_DNA"/>
</dbReference>
<organism evidence="7 8">
    <name type="scientific">Phyllobacterium phragmitis</name>
    <dbReference type="NCBI Taxonomy" id="2670329"/>
    <lineage>
        <taxon>Bacteria</taxon>
        <taxon>Pseudomonadati</taxon>
        <taxon>Pseudomonadota</taxon>
        <taxon>Alphaproteobacteria</taxon>
        <taxon>Hyphomicrobiales</taxon>
        <taxon>Phyllobacteriaceae</taxon>
        <taxon>Phyllobacterium</taxon>
    </lineage>
</organism>
<keyword evidence="3 6" id="KW-0812">Transmembrane</keyword>
<evidence type="ECO:0000313" key="8">
    <source>
        <dbReference type="Proteomes" id="UP000239434"/>
    </source>
</evidence>
<reference evidence="7 8" key="1">
    <citation type="submission" date="2018-02" db="EMBL/GenBank/DDBJ databases">
        <title>The draft genome of Phyllobacterium sp. 1N-3.</title>
        <authorList>
            <person name="Liu L."/>
            <person name="Li L."/>
            <person name="Zhang X."/>
            <person name="Wang T."/>
            <person name="Liang L."/>
        </authorList>
    </citation>
    <scope>NUCLEOTIDE SEQUENCE [LARGE SCALE GENOMIC DNA]</scope>
    <source>
        <strain evidence="7 8">1N-3</strain>
    </source>
</reference>